<protein>
    <recommendedName>
        <fullName evidence="1">F-box domain-containing protein</fullName>
    </recommendedName>
</protein>
<dbReference type="NCBIfam" id="TIGR01640">
    <property type="entry name" value="F_box_assoc_1"/>
    <property type="match status" value="1"/>
</dbReference>
<dbReference type="EMBL" id="OIVN01001963">
    <property type="protein sequence ID" value="SPC99337.1"/>
    <property type="molecule type" value="Genomic_DNA"/>
</dbReference>
<dbReference type="InterPro" id="IPR001810">
    <property type="entry name" value="F-box_dom"/>
</dbReference>
<dbReference type="SUPFAM" id="SSF81383">
    <property type="entry name" value="F-box domain"/>
    <property type="match status" value="1"/>
</dbReference>
<evidence type="ECO:0000313" key="2">
    <source>
        <dbReference type="EMBL" id="SPC99337.1"/>
    </source>
</evidence>
<dbReference type="PANTHER" id="PTHR31672:SF13">
    <property type="entry name" value="F-BOX PROTEIN CPR30-LIKE"/>
    <property type="match status" value="1"/>
</dbReference>
<dbReference type="SMART" id="SM00256">
    <property type="entry name" value="FBOX"/>
    <property type="match status" value="1"/>
</dbReference>
<sequence>MSYFPGDLIPEILSQLPAKTLLRFLCVSKQWHALIKHPDFMKIHLKRSIETNRDRTIIYTNYNHTDPSPKYFSVSYLDENRFSKAIEIKPPLSHDFMETDIVGCYGGLVCIQNKTSRKIAIWNPVIRSYRKLPPELPSHSHSSLLVGTGFILYAFGYDPHKDDYKVLRLLDIVDLKRVFEVNYEVQLYSLRSNSWRKIKQKWPNKFLSIRQEESGTCFNGAFHWLIAPPCKRGVQLSLVGFNLATEKFKVFRTPFQPKRYPLELLLNYEWCERLEVLGGHLCFIRTDMGNNNEVWMMKKYGIQSSWSRIYKIAKPKLMMEKPLIFSKDCKKLMLEEPLKGLFEKKVKNQLDPFKTATCIASLHLLEPHHDVIEKTPLILKDQVTSFLSIGILSITMLKTILS</sequence>
<feature type="domain" description="F-box" evidence="1">
    <location>
        <begin position="1"/>
        <end position="43"/>
    </location>
</feature>
<dbReference type="InterPro" id="IPR050796">
    <property type="entry name" value="SCF_F-box_component"/>
</dbReference>
<dbReference type="PANTHER" id="PTHR31672">
    <property type="entry name" value="BNACNNG10540D PROTEIN"/>
    <property type="match status" value="1"/>
</dbReference>
<evidence type="ECO:0000259" key="1">
    <source>
        <dbReference type="PROSITE" id="PS50181"/>
    </source>
</evidence>
<reference evidence="2" key="1">
    <citation type="submission" date="2018-02" db="EMBL/GenBank/DDBJ databases">
        <authorList>
            <person name="Cohen D.B."/>
            <person name="Kent A.D."/>
        </authorList>
    </citation>
    <scope>NUCLEOTIDE SEQUENCE</scope>
</reference>
<dbReference type="AlphaFoldDB" id="A0A2N9G9L8"/>
<dbReference type="CDD" id="cd22157">
    <property type="entry name" value="F-box_AtFBW1-like"/>
    <property type="match status" value="1"/>
</dbReference>
<dbReference type="PROSITE" id="PS50181">
    <property type="entry name" value="FBOX"/>
    <property type="match status" value="1"/>
</dbReference>
<name>A0A2N9G9L8_FAGSY</name>
<dbReference type="Pfam" id="PF07734">
    <property type="entry name" value="FBA_1"/>
    <property type="match status" value="1"/>
</dbReference>
<organism evidence="2">
    <name type="scientific">Fagus sylvatica</name>
    <name type="common">Beechnut</name>
    <dbReference type="NCBI Taxonomy" id="28930"/>
    <lineage>
        <taxon>Eukaryota</taxon>
        <taxon>Viridiplantae</taxon>
        <taxon>Streptophyta</taxon>
        <taxon>Embryophyta</taxon>
        <taxon>Tracheophyta</taxon>
        <taxon>Spermatophyta</taxon>
        <taxon>Magnoliopsida</taxon>
        <taxon>eudicotyledons</taxon>
        <taxon>Gunneridae</taxon>
        <taxon>Pentapetalae</taxon>
        <taxon>rosids</taxon>
        <taxon>fabids</taxon>
        <taxon>Fagales</taxon>
        <taxon>Fagaceae</taxon>
        <taxon>Fagus</taxon>
    </lineage>
</organism>
<dbReference type="InterPro" id="IPR017451">
    <property type="entry name" value="F-box-assoc_interact_dom"/>
</dbReference>
<accession>A0A2N9G9L8</accession>
<dbReference type="InterPro" id="IPR036047">
    <property type="entry name" value="F-box-like_dom_sf"/>
</dbReference>
<dbReference type="Pfam" id="PF00646">
    <property type="entry name" value="F-box"/>
    <property type="match status" value="1"/>
</dbReference>
<gene>
    <name evidence="2" type="ORF">FSB_LOCUS27219</name>
</gene>
<proteinExistence type="predicted"/>
<dbReference type="Gene3D" id="1.20.1280.50">
    <property type="match status" value="1"/>
</dbReference>
<dbReference type="InterPro" id="IPR006527">
    <property type="entry name" value="F-box-assoc_dom_typ1"/>
</dbReference>